<dbReference type="SMART" id="SM00346">
    <property type="entry name" value="HTH_ICLR"/>
    <property type="match status" value="1"/>
</dbReference>
<organism evidence="4 5">
    <name type="scientific">Advenella alkanexedens</name>
    <dbReference type="NCBI Taxonomy" id="1481665"/>
    <lineage>
        <taxon>Bacteria</taxon>
        <taxon>Pseudomonadati</taxon>
        <taxon>Pseudomonadota</taxon>
        <taxon>Betaproteobacteria</taxon>
        <taxon>Burkholderiales</taxon>
        <taxon>Alcaligenaceae</taxon>
    </lineage>
</organism>
<dbReference type="Pfam" id="PF09339">
    <property type="entry name" value="HTH_IclR"/>
    <property type="match status" value="1"/>
</dbReference>
<proteinExistence type="predicted"/>
<sequence>MSEIQVYPRVRALERGLELVSVLSEFGWATPKELAKKTGIHRTTIYRLLHTLEVNDYVHCRPGDGCYSLTRRFRLIADGIKDEDWVAQIVSFHLGNLLSQIQWPSDFVTFSSGRLIIRESTHRFSPMSVNRGMVGKSRPLLNSALGIVFLSAVSDESRERILTLAGLAGDESVKPENLENVMRRIQVARARGYAESSGETQHNISAIAVPICWRNRVLGAINIMFFRRALTPVKAAELYLDQLKRCAKGIEKELESLPLAEQTGWIRRRN</sequence>
<dbReference type="PANTHER" id="PTHR30136:SF23">
    <property type="entry name" value="DNA-BINDING TRANSCRIPTIONAL ACTIVATOR MHPR"/>
    <property type="match status" value="1"/>
</dbReference>
<dbReference type="InterPro" id="IPR050707">
    <property type="entry name" value="HTH_MetabolicPath_Reg"/>
</dbReference>
<reference evidence="4 5" key="1">
    <citation type="submission" date="2021-06" db="EMBL/GenBank/DDBJ databases">
        <authorList>
            <person name="Lu T."/>
            <person name="Wang Q."/>
            <person name="Han X."/>
        </authorList>
    </citation>
    <scope>NUCLEOTIDE SEQUENCE [LARGE SCALE GENOMIC DNA]</scope>
    <source>
        <strain evidence="4 5">LAM0050</strain>
    </source>
</reference>
<protein>
    <submittedName>
        <fullName evidence="4">Helix-turn-helix domain-containing protein</fullName>
    </submittedName>
</protein>
<dbReference type="PROSITE" id="PS51077">
    <property type="entry name" value="HTH_ICLR"/>
    <property type="match status" value="1"/>
</dbReference>
<dbReference type="EMBL" id="JAHSPR010000003">
    <property type="protein sequence ID" value="MBV4396590.1"/>
    <property type="molecule type" value="Genomic_DNA"/>
</dbReference>
<dbReference type="InterPro" id="IPR014757">
    <property type="entry name" value="Tscrpt_reg_IclR_C"/>
</dbReference>
<feature type="domain" description="HTH iclR-type" evidence="2">
    <location>
        <begin position="10"/>
        <end position="71"/>
    </location>
</feature>
<accession>A0ABS6NLU1</accession>
<dbReference type="RefSeq" id="WP_217734730.1">
    <property type="nucleotide sequence ID" value="NZ_JAHSPR010000003.1"/>
</dbReference>
<evidence type="ECO:0000313" key="4">
    <source>
        <dbReference type="EMBL" id="MBV4396590.1"/>
    </source>
</evidence>
<dbReference type="PANTHER" id="PTHR30136">
    <property type="entry name" value="HELIX-TURN-HELIX TRANSCRIPTIONAL REGULATOR, ICLR FAMILY"/>
    <property type="match status" value="1"/>
</dbReference>
<gene>
    <name evidence="4" type="ORF">KU392_04860</name>
</gene>
<evidence type="ECO:0000313" key="5">
    <source>
        <dbReference type="Proteomes" id="UP000722165"/>
    </source>
</evidence>
<dbReference type="InterPro" id="IPR005471">
    <property type="entry name" value="Tscrpt_reg_IclR_N"/>
</dbReference>
<keyword evidence="1" id="KW-0238">DNA-binding</keyword>
<dbReference type="Proteomes" id="UP000722165">
    <property type="component" value="Unassembled WGS sequence"/>
</dbReference>
<feature type="domain" description="IclR-ED" evidence="3">
    <location>
        <begin position="72"/>
        <end position="256"/>
    </location>
</feature>
<comment type="caution">
    <text evidence="4">The sequence shown here is derived from an EMBL/GenBank/DDBJ whole genome shotgun (WGS) entry which is preliminary data.</text>
</comment>
<evidence type="ECO:0000259" key="2">
    <source>
        <dbReference type="PROSITE" id="PS51077"/>
    </source>
</evidence>
<keyword evidence="5" id="KW-1185">Reference proteome</keyword>
<dbReference type="Pfam" id="PF01614">
    <property type="entry name" value="IclR_C"/>
    <property type="match status" value="1"/>
</dbReference>
<name>A0ABS6NLU1_9BURK</name>
<evidence type="ECO:0000259" key="3">
    <source>
        <dbReference type="PROSITE" id="PS51078"/>
    </source>
</evidence>
<dbReference type="PROSITE" id="PS51078">
    <property type="entry name" value="ICLR_ED"/>
    <property type="match status" value="1"/>
</dbReference>
<evidence type="ECO:0000256" key="1">
    <source>
        <dbReference type="ARBA" id="ARBA00023125"/>
    </source>
</evidence>